<comment type="caution">
    <text evidence="2">The sequence shown here is derived from an EMBL/GenBank/DDBJ whole genome shotgun (WGS) entry which is preliminary data.</text>
</comment>
<evidence type="ECO:0000256" key="1">
    <source>
        <dbReference type="SAM" id="MobiDB-lite"/>
    </source>
</evidence>
<feature type="non-terminal residue" evidence="2">
    <location>
        <position position="1"/>
    </location>
</feature>
<dbReference type="EMBL" id="JACEIK010002384">
    <property type="protein sequence ID" value="MCD9560822.1"/>
    <property type="molecule type" value="Genomic_DNA"/>
</dbReference>
<gene>
    <name evidence="2" type="ORF">HAX54_019627</name>
</gene>
<feature type="region of interest" description="Disordered" evidence="1">
    <location>
        <begin position="1"/>
        <end position="53"/>
    </location>
</feature>
<keyword evidence="3" id="KW-1185">Reference proteome</keyword>
<feature type="compositionally biased region" description="Basic and acidic residues" evidence="1">
    <location>
        <begin position="105"/>
        <end position="121"/>
    </location>
</feature>
<proteinExistence type="predicted"/>
<organism evidence="2 3">
    <name type="scientific">Datura stramonium</name>
    <name type="common">Jimsonweed</name>
    <name type="synonym">Common thornapple</name>
    <dbReference type="NCBI Taxonomy" id="4076"/>
    <lineage>
        <taxon>Eukaryota</taxon>
        <taxon>Viridiplantae</taxon>
        <taxon>Streptophyta</taxon>
        <taxon>Embryophyta</taxon>
        <taxon>Tracheophyta</taxon>
        <taxon>Spermatophyta</taxon>
        <taxon>Magnoliopsida</taxon>
        <taxon>eudicotyledons</taxon>
        <taxon>Gunneridae</taxon>
        <taxon>Pentapetalae</taxon>
        <taxon>asterids</taxon>
        <taxon>lamiids</taxon>
        <taxon>Solanales</taxon>
        <taxon>Solanaceae</taxon>
        <taxon>Solanoideae</taxon>
        <taxon>Datureae</taxon>
        <taxon>Datura</taxon>
    </lineage>
</organism>
<accession>A0ABS8URJ9</accession>
<dbReference type="Proteomes" id="UP000823775">
    <property type="component" value="Unassembled WGS sequence"/>
</dbReference>
<evidence type="ECO:0000313" key="2">
    <source>
        <dbReference type="EMBL" id="MCD9560822.1"/>
    </source>
</evidence>
<feature type="region of interest" description="Disordered" evidence="1">
    <location>
        <begin position="97"/>
        <end position="121"/>
    </location>
</feature>
<protein>
    <submittedName>
        <fullName evidence="2">Uncharacterized protein</fullName>
    </submittedName>
</protein>
<evidence type="ECO:0000313" key="3">
    <source>
        <dbReference type="Proteomes" id="UP000823775"/>
    </source>
</evidence>
<reference evidence="2 3" key="1">
    <citation type="journal article" date="2021" name="BMC Genomics">
        <title>Datura genome reveals duplications of psychoactive alkaloid biosynthetic genes and high mutation rate following tissue culture.</title>
        <authorList>
            <person name="Rajewski A."/>
            <person name="Carter-House D."/>
            <person name="Stajich J."/>
            <person name="Litt A."/>
        </authorList>
    </citation>
    <scope>NUCLEOTIDE SEQUENCE [LARGE SCALE GENOMIC DNA]</scope>
    <source>
        <strain evidence="2">AR-01</strain>
    </source>
</reference>
<feature type="compositionally biased region" description="Basic and acidic residues" evidence="1">
    <location>
        <begin position="11"/>
        <end position="23"/>
    </location>
</feature>
<sequence length="121" mass="12935">SGRCGGISPINKDRGRRDEDVFGRRWRATGGALQTEEKSGAAVGEEDEEEGDGCPFHRKQNCGAVVFPGVWSVSICFLVRKEGKENGATGFGVFQPSVVGINGENGDRKGSKVDRADESCD</sequence>
<name>A0ABS8URJ9_DATST</name>